<gene>
    <name evidence="6" type="ORF">BCR39DRAFT_546139</name>
</gene>
<dbReference type="EMBL" id="MCFC01000065">
    <property type="protein sequence ID" value="ORY24679.1"/>
    <property type="molecule type" value="Genomic_DNA"/>
</dbReference>
<feature type="domain" description="Flavin reductase like" evidence="5">
    <location>
        <begin position="106"/>
        <end position="258"/>
    </location>
</feature>
<protein>
    <recommendedName>
        <fullName evidence="5">Flavin reductase like domain-containing protein</fullName>
    </recommendedName>
</protein>
<dbReference type="GO" id="GO:0010181">
    <property type="term" value="F:FMN binding"/>
    <property type="evidence" value="ECO:0007669"/>
    <property type="project" value="InterPro"/>
</dbReference>
<comment type="cofactor">
    <cofactor evidence="1">
        <name>FMN</name>
        <dbReference type="ChEBI" id="CHEBI:58210"/>
    </cofactor>
</comment>
<keyword evidence="7" id="KW-1185">Reference proteome</keyword>
<evidence type="ECO:0000256" key="1">
    <source>
        <dbReference type="ARBA" id="ARBA00001917"/>
    </source>
</evidence>
<dbReference type="Gene3D" id="2.30.110.10">
    <property type="entry name" value="Electron Transport, Fmn-binding Protein, Chain A"/>
    <property type="match status" value="1"/>
</dbReference>
<accession>A0A1Y2AQ17</accession>
<organism evidence="6 7">
    <name type="scientific">Naematelia encephala</name>
    <dbReference type="NCBI Taxonomy" id="71784"/>
    <lineage>
        <taxon>Eukaryota</taxon>
        <taxon>Fungi</taxon>
        <taxon>Dikarya</taxon>
        <taxon>Basidiomycota</taxon>
        <taxon>Agaricomycotina</taxon>
        <taxon>Tremellomycetes</taxon>
        <taxon>Tremellales</taxon>
        <taxon>Naemateliaceae</taxon>
        <taxon>Naematelia</taxon>
    </lineage>
</organism>
<dbReference type="SMART" id="SM00903">
    <property type="entry name" value="Flavin_Reduct"/>
    <property type="match status" value="1"/>
</dbReference>
<keyword evidence="2" id="KW-0285">Flavoprotein</keyword>
<dbReference type="PANTHER" id="PTHR33798:SF5">
    <property type="entry name" value="FLAVIN REDUCTASE LIKE DOMAIN-CONTAINING PROTEIN"/>
    <property type="match status" value="1"/>
</dbReference>
<evidence type="ECO:0000313" key="7">
    <source>
        <dbReference type="Proteomes" id="UP000193986"/>
    </source>
</evidence>
<dbReference type="InParanoid" id="A0A1Y2AQ17"/>
<reference evidence="6 7" key="1">
    <citation type="submission" date="2016-07" db="EMBL/GenBank/DDBJ databases">
        <title>Pervasive Adenine N6-methylation of Active Genes in Fungi.</title>
        <authorList>
            <consortium name="DOE Joint Genome Institute"/>
            <person name="Mondo S.J."/>
            <person name="Dannebaum R.O."/>
            <person name="Kuo R.C."/>
            <person name="Labutti K."/>
            <person name="Haridas S."/>
            <person name="Kuo A."/>
            <person name="Salamov A."/>
            <person name="Ahrendt S.R."/>
            <person name="Lipzen A."/>
            <person name="Sullivan W."/>
            <person name="Andreopoulos W.B."/>
            <person name="Clum A."/>
            <person name="Lindquist E."/>
            <person name="Daum C."/>
            <person name="Ramamoorthy G.K."/>
            <person name="Gryganskyi A."/>
            <person name="Culley D."/>
            <person name="Magnuson J.K."/>
            <person name="James T.Y."/>
            <person name="O'Malley M.A."/>
            <person name="Stajich J.E."/>
            <person name="Spatafora J.W."/>
            <person name="Visel A."/>
            <person name="Grigoriev I.V."/>
        </authorList>
    </citation>
    <scope>NUCLEOTIDE SEQUENCE [LARGE SCALE GENOMIC DNA]</scope>
    <source>
        <strain evidence="6 7">68-887.2</strain>
    </source>
</reference>
<keyword evidence="3" id="KW-0288">FMN</keyword>
<dbReference type="PANTHER" id="PTHR33798">
    <property type="entry name" value="FLAVOPROTEIN OXYGENASE"/>
    <property type="match status" value="1"/>
</dbReference>
<dbReference type="Pfam" id="PF01613">
    <property type="entry name" value="Flavin_Reduct"/>
    <property type="match status" value="1"/>
</dbReference>
<evidence type="ECO:0000259" key="5">
    <source>
        <dbReference type="SMART" id="SM00903"/>
    </source>
</evidence>
<proteinExistence type="inferred from homology"/>
<evidence type="ECO:0000256" key="3">
    <source>
        <dbReference type="ARBA" id="ARBA00022643"/>
    </source>
</evidence>
<dbReference type="SUPFAM" id="SSF50475">
    <property type="entry name" value="FMN-binding split barrel"/>
    <property type="match status" value="1"/>
</dbReference>
<dbReference type="InterPro" id="IPR002563">
    <property type="entry name" value="Flavin_Rdtase-like_dom"/>
</dbReference>
<dbReference type="AlphaFoldDB" id="A0A1Y2AQ17"/>
<evidence type="ECO:0000256" key="2">
    <source>
        <dbReference type="ARBA" id="ARBA00022630"/>
    </source>
</evidence>
<dbReference type="Proteomes" id="UP000193986">
    <property type="component" value="Unassembled WGS sequence"/>
</dbReference>
<sequence length="316" mass="35233">MASVRRSSSLTKFNVRTRTGIITPRQIFERKMSKHPPFEDVEASRPDFDVDFKHVVTKVPLPGFKPGGGLNNNLPYAKDFEANVGKFITFSAEERKPADIYKLLISSATPRCISFNSTLDENGIGNLAPMSYFNVVSHDPPTIMISVQAGKKHSDGLKDTNHNIKTTKEFAVSIISEPFLEASNYTAIDAPSDIDEWKLSGLTKRKSETIKPPHVAESPVSMECELMHWYDIIGASGETSNTVILGRVKKFHIKEFVLDPADPMKVLVEKLRPMSRLGGISYGRTTQTMEVPRPVWEKVKDTPEVQAALAAEEKWA</sequence>
<dbReference type="OrthoDB" id="298012at2759"/>
<evidence type="ECO:0000256" key="4">
    <source>
        <dbReference type="ARBA" id="ARBA00038054"/>
    </source>
</evidence>
<comment type="similarity">
    <text evidence="4">Belongs to the flavoredoxin family.</text>
</comment>
<comment type="caution">
    <text evidence="6">The sequence shown here is derived from an EMBL/GenBank/DDBJ whole genome shotgun (WGS) entry which is preliminary data.</text>
</comment>
<evidence type="ECO:0000313" key="6">
    <source>
        <dbReference type="EMBL" id="ORY24679.1"/>
    </source>
</evidence>
<name>A0A1Y2AQ17_9TREE</name>
<dbReference type="InterPro" id="IPR012349">
    <property type="entry name" value="Split_barrel_FMN-bd"/>
</dbReference>